<sequence length="187" mass="21247">MDKLTKANVGGAMEEQLCNTKLVEINPIQQIDPAKFPSDTDSSRKPYISRGEAGARTNASVDTAEQVDIVQAAKPKSGHDFNADMDPKKLQRVMANRISAQKSRIKKKFYVADLERKARILQDETNLLLSQVATYTKEIQILIMENQNMIQKMADLEKMKIIQEAEIEKNKAELCMLREIFNKQYAL</sequence>
<keyword evidence="2" id="KW-1185">Reference proteome</keyword>
<comment type="caution">
    <text evidence="1">The sequence shown here is derived from an EMBL/GenBank/DDBJ whole genome shotgun (WGS) entry which is preliminary data.</text>
</comment>
<organism evidence="1 2">
    <name type="scientific">Bauhinia variegata</name>
    <name type="common">Purple orchid tree</name>
    <name type="synonym">Phanera variegata</name>
    <dbReference type="NCBI Taxonomy" id="167791"/>
    <lineage>
        <taxon>Eukaryota</taxon>
        <taxon>Viridiplantae</taxon>
        <taxon>Streptophyta</taxon>
        <taxon>Embryophyta</taxon>
        <taxon>Tracheophyta</taxon>
        <taxon>Spermatophyta</taxon>
        <taxon>Magnoliopsida</taxon>
        <taxon>eudicotyledons</taxon>
        <taxon>Gunneridae</taxon>
        <taxon>Pentapetalae</taxon>
        <taxon>rosids</taxon>
        <taxon>fabids</taxon>
        <taxon>Fabales</taxon>
        <taxon>Fabaceae</taxon>
        <taxon>Cercidoideae</taxon>
        <taxon>Cercideae</taxon>
        <taxon>Bauhiniinae</taxon>
        <taxon>Bauhinia</taxon>
    </lineage>
</organism>
<dbReference type="EMBL" id="CM039437">
    <property type="protein sequence ID" value="KAI4305330.1"/>
    <property type="molecule type" value="Genomic_DNA"/>
</dbReference>
<proteinExistence type="predicted"/>
<reference evidence="1 2" key="1">
    <citation type="journal article" date="2022" name="DNA Res.">
        <title>Chromosomal-level genome assembly of the orchid tree Bauhinia variegata (Leguminosae; Cercidoideae) supports the allotetraploid origin hypothesis of Bauhinia.</title>
        <authorList>
            <person name="Zhong Y."/>
            <person name="Chen Y."/>
            <person name="Zheng D."/>
            <person name="Pang J."/>
            <person name="Liu Y."/>
            <person name="Luo S."/>
            <person name="Meng S."/>
            <person name="Qian L."/>
            <person name="Wei D."/>
            <person name="Dai S."/>
            <person name="Zhou R."/>
        </authorList>
    </citation>
    <scope>NUCLEOTIDE SEQUENCE [LARGE SCALE GENOMIC DNA]</scope>
    <source>
        <strain evidence="1">BV-YZ2020</strain>
    </source>
</reference>
<evidence type="ECO:0000313" key="2">
    <source>
        <dbReference type="Proteomes" id="UP000828941"/>
    </source>
</evidence>
<gene>
    <name evidence="1" type="ORF">L6164_028701</name>
</gene>
<protein>
    <submittedName>
        <fullName evidence="1">Uncharacterized protein</fullName>
    </submittedName>
</protein>
<evidence type="ECO:0000313" key="1">
    <source>
        <dbReference type="EMBL" id="KAI4305330.1"/>
    </source>
</evidence>
<name>A0ACB9L737_BAUVA</name>
<dbReference type="Proteomes" id="UP000828941">
    <property type="component" value="Chromosome 12"/>
</dbReference>
<accession>A0ACB9L737</accession>